<dbReference type="Proteomes" id="UP000193928">
    <property type="component" value="Unassembled WGS sequence"/>
</dbReference>
<organism evidence="1 2">
    <name type="scientific">Mycobacterium gordonae</name>
    <dbReference type="NCBI Taxonomy" id="1778"/>
    <lineage>
        <taxon>Bacteria</taxon>
        <taxon>Bacillati</taxon>
        <taxon>Actinomycetota</taxon>
        <taxon>Actinomycetes</taxon>
        <taxon>Mycobacteriales</taxon>
        <taxon>Mycobacteriaceae</taxon>
        <taxon>Mycobacterium</taxon>
    </lineage>
</organism>
<gene>
    <name evidence="1" type="ORF">AWC08_22340</name>
</gene>
<sequence length="102" mass="11286">MSVELRMTTDGRITSPLGDIDSSLVFNSSQPPRLVVIAADAVEVLREQPHIDNSLSTTVTQAEDHTFLHLAGPEKRWTWQLQSAHWADPDDKPAVMLGELVP</sequence>
<dbReference type="AlphaFoldDB" id="A0A1X1WPW5"/>
<reference evidence="1 2" key="1">
    <citation type="submission" date="2016-01" db="EMBL/GenBank/DDBJ databases">
        <title>The new phylogeny of the genus Mycobacterium.</title>
        <authorList>
            <person name="Tarcisio F."/>
            <person name="Conor M."/>
            <person name="Antonella G."/>
            <person name="Elisabetta G."/>
            <person name="Giulia F.S."/>
            <person name="Sara T."/>
            <person name="Anna F."/>
            <person name="Clotilde B."/>
            <person name="Roberto B."/>
            <person name="Veronica D.S."/>
            <person name="Fabio R."/>
            <person name="Monica P."/>
            <person name="Olivier J."/>
            <person name="Enrico T."/>
            <person name="Nicola S."/>
        </authorList>
    </citation>
    <scope>NUCLEOTIDE SEQUENCE [LARGE SCALE GENOMIC DNA]</scope>
    <source>
        <strain evidence="1 2">DSM 44160</strain>
    </source>
</reference>
<proteinExistence type="predicted"/>
<dbReference type="RefSeq" id="WP_069435511.1">
    <property type="nucleotide sequence ID" value="NZ_JACKSU010000009.1"/>
</dbReference>
<evidence type="ECO:0000313" key="1">
    <source>
        <dbReference type="EMBL" id="ORV88532.1"/>
    </source>
</evidence>
<name>A0A1X1WPW5_MYCGO</name>
<keyword evidence="2" id="KW-1185">Reference proteome</keyword>
<evidence type="ECO:0000313" key="2">
    <source>
        <dbReference type="Proteomes" id="UP000193928"/>
    </source>
</evidence>
<comment type="caution">
    <text evidence="1">The sequence shown here is derived from an EMBL/GenBank/DDBJ whole genome shotgun (WGS) entry which is preliminary data.</text>
</comment>
<accession>A0A1X1WPW5</accession>
<protein>
    <submittedName>
        <fullName evidence="1">Uncharacterized protein</fullName>
    </submittedName>
</protein>
<dbReference type="EMBL" id="LQOY01000071">
    <property type="protein sequence ID" value="ORV88532.1"/>
    <property type="molecule type" value="Genomic_DNA"/>
</dbReference>